<reference evidence="1 2" key="1">
    <citation type="submission" date="2012-02" db="EMBL/GenBank/DDBJ databases">
        <title>Shotgun genome sequence of Phaeospirillum photometricum DSM 122.</title>
        <authorList>
            <person name="Duquesne K."/>
            <person name="Sturgis J."/>
        </authorList>
    </citation>
    <scope>NUCLEOTIDE SEQUENCE [LARGE SCALE GENOMIC DNA]</scope>
    <source>
        <strain evidence="2">DSM122</strain>
    </source>
</reference>
<keyword evidence="2" id="KW-1185">Reference proteome</keyword>
<dbReference type="KEGG" id="rpm:RSPPHO_03152"/>
<evidence type="ECO:0000313" key="1">
    <source>
        <dbReference type="EMBL" id="CCG09778.1"/>
    </source>
</evidence>
<organism evidence="1 2">
    <name type="scientific">Pararhodospirillum photometricum DSM 122</name>
    <dbReference type="NCBI Taxonomy" id="1150469"/>
    <lineage>
        <taxon>Bacteria</taxon>
        <taxon>Pseudomonadati</taxon>
        <taxon>Pseudomonadota</taxon>
        <taxon>Alphaproteobacteria</taxon>
        <taxon>Rhodospirillales</taxon>
        <taxon>Rhodospirillaceae</taxon>
        <taxon>Pararhodospirillum</taxon>
    </lineage>
</organism>
<protein>
    <submittedName>
        <fullName evidence="1">Uncharacterized protein</fullName>
    </submittedName>
</protein>
<dbReference type="PATRIC" id="fig|1150469.3.peg.3551"/>
<dbReference type="AlphaFoldDB" id="H6SR56"/>
<dbReference type="RefSeq" id="WP_014416406.1">
    <property type="nucleotide sequence ID" value="NC_017059.1"/>
</dbReference>
<sequence>MGTTYYWLLKPDASLSPGLLASPDVLPIGRESWGWRFLFSGHEALRSWADWKELLQNRGTILNNYGRPVGFDLLRDVVESRRGVSPHLCRIAYGRDETWRDPEGYLFVCRNKFPQTALLPTVSTPRSRLRASGPRPATIAAA</sequence>
<dbReference type="OrthoDB" id="8455752at2"/>
<accession>H6SR56</accession>
<dbReference type="EMBL" id="HE663493">
    <property type="protein sequence ID" value="CCG09778.1"/>
    <property type="molecule type" value="Genomic_DNA"/>
</dbReference>
<gene>
    <name evidence="1" type="ORF">RSPPHO_03152</name>
</gene>
<name>H6SR56_PARPM</name>
<proteinExistence type="predicted"/>
<evidence type="ECO:0000313" key="2">
    <source>
        <dbReference type="Proteomes" id="UP000033220"/>
    </source>
</evidence>
<dbReference type="HOGENOM" id="CLU_1814330_0_0_5"/>
<dbReference type="Proteomes" id="UP000033220">
    <property type="component" value="Chromosome DSM 122"/>
</dbReference>